<evidence type="ECO:0000313" key="2">
    <source>
        <dbReference type="Proteomes" id="UP000281343"/>
    </source>
</evidence>
<dbReference type="PROSITE" id="PS51257">
    <property type="entry name" value="PROKAR_LIPOPROTEIN"/>
    <property type="match status" value="1"/>
</dbReference>
<comment type="caution">
    <text evidence="1">The sequence shown here is derived from an EMBL/GenBank/DDBJ whole genome shotgun (WGS) entry which is preliminary data.</text>
</comment>
<reference evidence="1 2" key="1">
    <citation type="submission" date="2018-10" db="EMBL/GenBank/DDBJ databases">
        <authorList>
            <person name="Jung H.S."/>
            <person name="Jeon C.O."/>
        </authorList>
    </citation>
    <scope>NUCLEOTIDE SEQUENCE [LARGE SCALE GENOMIC DNA]</scope>
    <source>
        <strain evidence="1 2">MA-7-27</strain>
    </source>
</reference>
<dbReference type="EMBL" id="RCNT01000003">
    <property type="protein sequence ID" value="RMA42883.1"/>
    <property type="molecule type" value="Genomic_DNA"/>
</dbReference>
<proteinExistence type="predicted"/>
<dbReference type="Proteomes" id="UP000281343">
    <property type="component" value="Unassembled WGS sequence"/>
</dbReference>
<accession>A0A3L9Y9H4</accession>
<dbReference type="InterPro" id="IPR021395">
    <property type="entry name" value="DUF3035"/>
</dbReference>
<organism evidence="1 2">
    <name type="scientific">Rhodophyticola porphyridii</name>
    <dbReference type="NCBI Taxonomy" id="1852017"/>
    <lineage>
        <taxon>Bacteria</taxon>
        <taxon>Pseudomonadati</taxon>
        <taxon>Pseudomonadota</taxon>
        <taxon>Alphaproteobacteria</taxon>
        <taxon>Rhodobacterales</taxon>
        <taxon>Roseobacteraceae</taxon>
        <taxon>Rhodophyticola</taxon>
    </lineage>
</organism>
<dbReference type="Pfam" id="PF11233">
    <property type="entry name" value="DUF3035"/>
    <property type="match status" value="1"/>
</dbReference>
<dbReference type="OrthoDB" id="7876689at2"/>
<keyword evidence="2" id="KW-1185">Reference proteome</keyword>
<dbReference type="AlphaFoldDB" id="A0A3L9Y9H4"/>
<dbReference type="RefSeq" id="WP_121897669.1">
    <property type="nucleotide sequence ID" value="NZ_RCNT01000003.1"/>
</dbReference>
<sequence>MMRWRGLIATGLVLVMVAGCSRSDPRLLNITADGDGPDEFSILPTRPLEMPPSFAELPPPTPGGPNRVDPDPEADAIAALGGNIDRASRDNGGLVGYAGRFGIGAGIRETLASEDLEYRRDNDGRLLERVFNVNVYHRAYGPLSLDQYAELERMRRAGIRTPAAPPEPAE</sequence>
<name>A0A3L9Y9H4_9RHOB</name>
<evidence type="ECO:0000313" key="1">
    <source>
        <dbReference type="EMBL" id="RMA42883.1"/>
    </source>
</evidence>
<protein>
    <submittedName>
        <fullName evidence="1">DUF3035 domain-containing protein</fullName>
    </submittedName>
</protein>
<gene>
    <name evidence="1" type="ORF">D9R08_07415</name>
</gene>